<keyword evidence="2" id="KW-1185">Reference proteome</keyword>
<sequence length="84" mass="9161">MAAGSIIGQCGPAEWHVVVEVPALAVPDPFVPNGDAAPENLLYPACFRDATELRPVTVAEWERGGWLGNRNYDHHRATSRPPRS</sequence>
<comment type="caution">
    <text evidence="1">The sequence shown here is derived from an EMBL/GenBank/DDBJ whole genome shotgun (WGS) entry which is preliminary data.</text>
</comment>
<dbReference type="Proteomes" id="UP000331127">
    <property type="component" value="Unassembled WGS sequence"/>
</dbReference>
<evidence type="ECO:0000313" key="1">
    <source>
        <dbReference type="EMBL" id="GES14150.1"/>
    </source>
</evidence>
<gene>
    <name evidence="1" type="ORF">Amac_077470</name>
</gene>
<name>A0A5M3WZD8_9ACTN</name>
<evidence type="ECO:0000313" key="2">
    <source>
        <dbReference type="Proteomes" id="UP000331127"/>
    </source>
</evidence>
<proteinExistence type="predicted"/>
<organism evidence="1 2">
    <name type="scientific">Acrocarpospora macrocephala</name>
    <dbReference type="NCBI Taxonomy" id="150177"/>
    <lineage>
        <taxon>Bacteria</taxon>
        <taxon>Bacillati</taxon>
        <taxon>Actinomycetota</taxon>
        <taxon>Actinomycetes</taxon>
        <taxon>Streptosporangiales</taxon>
        <taxon>Streptosporangiaceae</taxon>
        <taxon>Acrocarpospora</taxon>
    </lineage>
</organism>
<protein>
    <submittedName>
        <fullName evidence="1">Uncharacterized protein</fullName>
    </submittedName>
</protein>
<dbReference type="AlphaFoldDB" id="A0A5M3WZD8"/>
<dbReference type="EMBL" id="BLAE01000055">
    <property type="protein sequence ID" value="GES14150.1"/>
    <property type="molecule type" value="Genomic_DNA"/>
</dbReference>
<reference evidence="1 2" key="1">
    <citation type="submission" date="2019-10" db="EMBL/GenBank/DDBJ databases">
        <title>Whole genome shotgun sequence of Acrocarpospora macrocephala NBRC 16266.</title>
        <authorList>
            <person name="Ichikawa N."/>
            <person name="Kimura A."/>
            <person name="Kitahashi Y."/>
            <person name="Komaki H."/>
            <person name="Oguchi A."/>
        </authorList>
    </citation>
    <scope>NUCLEOTIDE SEQUENCE [LARGE SCALE GENOMIC DNA]</scope>
    <source>
        <strain evidence="1 2">NBRC 16266</strain>
    </source>
</reference>
<accession>A0A5M3WZD8</accession>